<sequence>MPGLKVQVLDSSDVLLSNAQSLIDFNPKAYPDVQVVYAQNLDIALSDTVQIDGYFTPKTNGSYTFYLDATDSIFLIGDGAAFACDNSQVFEAHISKIAIDTVGTSRLPRLLRRATTSFTTTLSAGRSYPIRIVSSGLRSDSGILSYEGPGVTRTTDFTGVASSYVDSQSSGSTVSGVVATVSGTTAGTEGWSGSLTSTSTSATYFTGSDGKTTESDNYYLLTPTSGSATSGSSTSGSSTSGPATSGSASSGSTVSGVVATVSGTTAGTEGWSGSLTSTSTSATYITGSDGKATESDNYYLLTPSSGSASSGSATSGSATSVSASGSTVSGAVTTVSGTTAGTEGWSGSLTSTSTSATYFTGSDGKTTESDNYYLLTPTSGSASGSASGSSGAITTSASGVVPKVSGTTAGTVTLSGSISEPKVTTTLGDNQMPIGISEGTMASVSSTVDTVIAPVATGATGGAGKVSTAIQSDNSASSMPTSDLKPTTVISTNVASSMSTETVTTYLSTHTTLAVSTFEGGASRLKLGLLFALPLALL</sequence>
<dbReference type="AlphaFoldDB" id="A0A1G4J221"/>
<feature type="region of interest" description="Disordered" evidence="1">
    <location>
        <begin position="215"/>
        <end position="254"/>
    </location>
</feature>
<evidence type="ECO:0000313" key="3">
    <source>
        <dbReference type="EMBL" id="SCU83687.1"/>
    </source>
</evidence>
<feature type="domain" description="PA14" evidence="2">
    <location>
        <begin position="1"/>
        <end position="164"/>
    </location>
</feature>
<dbReference type="Gene3D" id="2.60.120.1560">
    <property type="match status" value="1"/>
</dbReference>
<dbReference type="InterPro" id="IPR001389">
    <property type="entry name" value="Flocculin"/>
</dbReference>
<accession>A0A1G4J221</accession>
<organism evidence="3 4">
    <name type="scientific">Lachancea dasiensis</name>
    <dbReference type="NCBI Taxonomy" id="1072105"/>
    <lineage>
        <taxon>Eukaryota</taxon>
        <taxon>Fungi</taxon>
        <taxon>Dikarya</taxon>
        <taxon>Ascomycota</taxon>
        <taxon>Saccharomycotina</taxon>
        <taxon>Saccharomycetes</taxon>
        <taxon>Saccharomycetales</taxon>
        <taxon>Saccharomycetaceae</taxon>
        <taxon>Lachancea</taxon>
    </lineage>
</organism>
<proteinExistence type="predicted"/>
<feature type="compositionally biased region" description="Low complexity" evidence="1">
    <location>
        <begin position="379"/>
        <end position="399"/>
    </location>
</feature>
<dbReference type="InterPro" id="IPR037524">
    <property type="entry name" value="PA14/GLEYA"/>
</dbReference>
<dbReference type="GO" id="GO:0000128">
    <property type="term" value="P:flocculation"/>
    <property type="evidence" value="ECO:0007669"/>
    <property type="project" value="InterPro"/>
</dbReference>
<keyword evidence="4" id="KW-1185">Reference proteome</keyword>
<evidence type="ECO:0000256" key="1">
    <source>
        <dbReference type="SAM" id="MobiDB-lite"/>
    </source>
</evidence>
<name>A0A1G4J221_9SACH</name>
<gene>
    <name evidence="3" type="ORF">LADA_0C12948G</name>
</gene>
<dbReference type="Pfam" id="PF00624">
    <property type="entry name" value="Flocculin"/>
    <property type="match status" value="1"/>
</dbReference>
<dbReference type="Proteomes" id="UP000190274">
    <property type="component" value="Chromosome C"/>
</dbReference>
<dbReference type="Pfam" id="PF10528">
    <property type="entry name" value="GLEYA"/>
    <property type="match status" value="1"/>
</dbReference>
<dbReference type="PROSITE" id="PS51820">
    <property type="entry name" value="PA14"/>
    <property type="match status" value="1"/>
</dbReference>
<dbReference type="InterPro" id="IPR018871">
    <property type="entry name" value="GLEYA_adhesin_domain"/>
</dbReference>
<evidence type="ECO:0000313" key="4">
    <source>
        <dbReference type="Proteomes" id="UP000190274"/>
    </source>
</evidence>
<reference evidence="4" key="1">
    <citation type="submission" date="2016-03" db="EMBL/GenBank/DDBJ databases">
        <authorList>
            <person name="Devillers H."/>
        </authorList>
    </citation>
    <scope>NUCLEOTIDE SEQUENCE [LARGE SCALE GENOMIC DNA]</scope>
</reference>
<feature type="region of interest" description="Disordered" evidence="1">
    <location>
        <begin position="379"/>
        <end position="404"/>
    </location>
</feature>
<protein>
    <submittedName>
        <fullName evidence="3">LADA_0C12948g1_1</fullName>
    </submittedName>
</protein>
<feature type="compositionally biased region" description="Low complexity" evidence="1">
    <location>
        <begin position="222"/>
        <end position="254"/>
    </location>
</feature>
<dbReference type="STRING" id="1266660.A0A1G4J221"/>
<dbReference type="EMBL" id="LT598459">
    <property type="protein sequence ID" value="SCU83687.1"/>
    <property type="molecule type" value="Genomic_DNA"/>
</dbReference>
<evidence type="ECO:0000259" key="2">
    <source>
        <dbReference type="PROSITE" id="PS51820"/>
    </source>
</evidence>
<feature type="region of interest" description="Disordered" evidence="1">
    <location>
        <begin position="304"/>
        <end position="329"/>
    </location>
</feature>